<dbReference type="Gene3D" id="3.40.50.300">
    <property type="entry name" value="P-loop containing nucleotide triphosphate hydrolases"/>
    <property type="match status" value="1"/>
</dbReference>
<evidence type="ECO:0000259" key="3">
    <source>
        <dbReference type="Pfam" id="PF04548"/>
    </source>
</evidence>
<dbReference type="InterPro" id="IPR027417">
    <property type="entry name" value="P-loop_NTPase"/>
</dbReference>
<dbReference type="PANTHER" id="PTHR32046:SF11">
    <property type="entry name" value="IMMUNE-ASSOCIATED NUCLEOTIDE-BINDING PROTEIN 10-LIKE"/>
    <property type="match status" value="1"/>
</dbReference>
<dbReference type="Pfam" id="PF04548">
    <property type="entry name" value="AIG1"/>
    <property type="match status" value="1"/>
</dbReference>
<sequence>MNTGEAKLELRFITPEVQIVKPEVYINKFVYGKSNLYDNYVGKVILLVGATGAGKSTLVNAMLNHIKRVKLEDNYRYELIKEAEDQDKSQTEYITSYTFHPDSSSQIKDTITIIDTPGFADTKGIEADKYVFKKLQDFFLLLDDFSINEVHLIGIVVPNSRVRLDATEKYIYNQILSLFGKDVSKNVSLLVTHMDLSKEPKQVLHAAITANIPVSGWYGFNNGYLFEDPPEDEEDRSFVQLEHLECLLKENNKGKEKKENVKMPMEVIMKDFAQEAMQVHRLICEVHACLVKLYKIALKKDAPDIIEYIELLIQREETTSHPGHLQRLKHLQEIREVAEYLKEMQYGRGFFPFEEKLKLLDKKGFRLVTSGDGFHMEFHRKGWLKRLLSRPSTLLK</sequence>
<feature type="domain" description="AIG1-type G" evidence="3">
    <location>
        <begin position="45"/>
        <end position="200"/>
    </location>
</feature>
<evidence type="ECO:0000256" key="2">
    <source>
        <dbReference type="ARBA" id="ARBA00022741"/>
    </source>
</evidence>
<evidence type="ECO:0000313" key="4">
    <source>
        <dbReference type="EMBL" id="CAD7243572.1"/>
    </source>
</evidence>
<evidence type="ECO:0000313" key="5">
    <source>
        <dbReference type="Proteomes" id="UP000677054"/>
    </source>
</evidence>
<gene>
    <name evidence="4" type="ORF">DSTB1V02_LOCUS3488</name>
</gene>
<comment type="similarity">
    <text evidence="1">Belongs to the TRAFAC class TrmE-Era-EngA-EngB-Septin-like GTPase superfamily. AIG1/Toc34/Toc159-like paraseptin GTPase family. IAN subfamily.</text>
</comment>
<evidence type="ECO:0000256" key="1">
    <source>
        <dbReference type="ARBA" id="ARBA00008535"/>
    </source>
</evidence>
<dbReference type="EMBL" id="LR899974">
    <property type="protein sequence ID" value="CAD7243572.1"/>
    <property type="molecule type" value="Genomic_DNA"/>
</dbReference>
<dbReference type="GO" id="GO:0005525">
    <property type="term" value="F:GTP binding"/>
    <property type="evidence" value="ECO:0007669"/>
    <property type="project" value="InterPro"/>
</dbReference>
<dbReference type="OrthoDB" id="2386367at2759"/>
<reference evidence="4" key="1">
    <citation type="submission" date="2020-11" db="EMBL/GenBank/DDBJ databases">
        <authorList>
            <person name="Tran Van P."/>
        </authorList>
    </citation>
    <scope>NUCLEOTIDE SEQUENCE</scope>
</reference>
<accession>A0A7R8X4Y7</accession>
<protein>
    <recommendedName>
        <fullName evidence="3">AIG1-type G domain-containing protein</fullName>
    </recommendedName>
</protein>
<dbReference type="CDD" id="cd00882">
    <property type="entry name" value="Ras_like_GTPase"/>
    <property type="match status" value="1"/>
</dbReference>
<dbReference type="InterPro" id="IPR006703">
    <property type="entry name" value="G_AIG1"/>
</dbReference>
<dbReference type="EMBL" id="CAJPEV010000457">
    <property type="protein sequence ID" value="CAG0885485.1"/>
    <property type="molecule type" value="Genomic_DNA"/>
</dbReference>
<dbReference type="PANTHER" id="PTHR32046">
    <property type="entry name" value="G DOMAIN-CONTAINING PROTEIN"/>
    <property type="match status" value="1"/>
</dbReference>
<proteinExistence type="inferred from homology"/>
<keyword evidence="2" id="KW-0547">Nucleotide-binding</keyword>
<dbReference type="AlphaFoldDB" id="A0A7R8X4Y7"/>
<dbReference type="SUPFAM" id="SSF52540">
    <property type="entry name" value="P-loop containing nucleoside triphosphate hydrolases"/>
    <property type="match status" value="2"/>
</dbReference>
<organism evidence="4">
    <name type="scientific">Darwinula stevensoni</name>
    <dbReference type="NCBI Taxonomy" id="69355"/>
    <lineage>
        <taxon>Eukaryota</taxon>
        <taxon>Metazoa</taxon>
        <taxon>Ecdysozoa</taxon>
        <taxon>Arthropoda</taxon>
        <taxon>Crustacea</taxon>
        <taxon>Oligostraca</taxon>
        <taxon>Ostracoda</taxon>
        <taxon>Podocopa</taxon>
        <taxon>Podocopida</taxon>
        <taxon>Darwinulocopina</taxon>
        <taxon>Darwinuloidea</taxon>
        <taxon>Darwinulidae</taxon>
        <taxon>Darwinula</taxon>
    </lineage>
</organism>
<keyword evidence="5" id="KW-1185">Reference proteome</keyword>
<name>A0A7R8X4Y7_9CRUS</name>
<dbReference type="Proteomes" id="UP000677054">
    <property type="component" value="Unassembled WGS sequence"/>
</dbReference>